<name>A0A0A7ACV9_MYTGA</name>
<organism evidence="2">
    <name type="scientific">Mytilus galloprovincialis</name>
    <name type="common">Mediterranean mussel</name>
    <dbReference type="NCBI Taxonomy" id="29158"/>
    <lineage>
        <taxon>Eukaryota</taxon>
        <taxon>Metazoa</taxon>
        <taxon>Spiralia</taxon>
        <taxon>Lophotrochozoa</taxon>
        <taxon>Mollusca</taxon>
        <taxon>Bivalvia</taxon>
        <taxon>Autobranchia</taxon>
        <taxon>Pteriomorphia</taxon>
        <taxon>Mytilida</taxon>
        <taxon>Mytiloidea</taxon>
        <taxon>Mytilidae</taxon>
        <taxon>Mytilinae</taxon>
        <taxon>Mytilus</taxon>
    </lineage>
</organism>
<reference evidence="2" key="1">
    <citation type="journal article" date="2015" name="Genome Biol. Evol.">
        <title>Identification and Characterization of a Novel Family of Cysteine-Rich Peptides (MgCRP-I) from Mytilus galloprovincialis.</title>
        <authorList>
            <person name="Gerdol M."/>
            <person name="Puillandre N."/>
            <person name="De Moro G."/>
            <person name="Guarnaccia C."/>
            <person name="Lucafo M."/>
            <person name="Benincasa M."/>
            <person name="Zlatev V."/>
            <person name="Manfrin C."/>
            <person name="Torboli V."/>
            <person name="Giulianini P.G."/>
            <person name="Sava G."/>
            <person name="Venier P."/>
            <person name="Pallavicini A."/>
        </authorList>
    </citation>
    <scope>NUCLEOTIDE SEQUENCE</scope>
</reference>
<dbReference type="EMBL" id="KJ002676">
    <property type="protein sequence ID" value="AHF20950.1"/>
    <property type="molecule type" value="mRNA"/>
</dbReference>
<evidence type="ECO:0000313" key="2">
    <source>
        <dbReference type="EMBL" id="AHF20950.1"/>
    </source>
</evidence>
<keyword evidence="1" id="KW-0732">Signal</keyword>
<feature type="chain" id="PRO_5002025386" evidence="1">
    <location>
        <begin position="22"/>
        <end position="103"/>
    </location>
</feature>
<accession>A0A0A7ACV9</accession>
<dbReference type="AlphaFoldDB" id="A0A0A7ACV9"/>
<proteinExistence type="evidence at transcript level"/>
<protein>
    <submittedName>
        <fullName evidence="2">Multi-CRP-I 5</fullName>
    </submittedName>
</protein>
<sequence>MQVPFRVVVCILVMSVEVNQANEIMLKYSGLSKTLMKRAVICGTEFCTSYKPCCNGNACLGGRCNNCAGNSCKITRDCCLHHVCSYRICMLRRKTNGGLTHPV</sequence>
<evidence type="ECO:0000256" key="1">
    <source>
        <dbReference type="SAM" id="SignalP"/>
    </source>
</evidence>
<feature type="signal peptide" evidence="1">
    <location>
        <begin position="1"/>
        <end position="21"/>
    </location>
</feature>